<reference evidence="1" key="1">
    <citation type="submission" date="2021-04" db="EMBL/GenBank/DDBJ databases">
        <authorList>
            <person name="Tunstrom K."/>
        </authorList>
    </citation>
    <scope>NUCLEOTIDE SEQUENCE</scope>
</reference>
<name>A0A8S3W9B6_PARAO</name>
<proteinExistence type="predicted"/>
<accession>A0A8S3W9B6</accession>
<dbReference type="EMBL" id="CAJQZP010000219">
    <property type="protein sequence ID" value="CAG4948343.1"/>
    <property type="molecule type" value="Genomic_DNA"/>
</dbReference>
<protein>
    <submittedName>
        <fullName evidence="1">(apollo) hypothetical protein</fullName>
    </submittedName>
</protein>
<keyword evidence="2" id="KW-1185">Reference proteome</keyword>
<organism evidence="1 2">
    <name type="scientific">Parnassius apollo</name>
    <name type="common">Apollo butterfly</name>
    <name type="synonym">Papilio apollo</name>
    <dbReference type="NCBI Taxonomy" id="110799"/>
    <lineage>
        <taxon>Eukaryota</taxon>
        <taxon>Metazoa</taxon>
        <taxon>Ecdysozoa</taxon>
        <taxon>Arthropoda</taxon>
        <taxon>Hexapoda</taxon>
        <taxon>Insecta</taxon>
        <taxon>Pterygota</taxon>
        <taxon>Neoptera</taxon>
        <taxon>Endopterygota</taxon>
        <taxon>Lepidoptera</taxon>
        <taxon>Glossata</taxon>
        <taxon>Ditrysia</taxon>
        <taxon>Papilionoidea</taxon>
        <taxon>Papilionidae</taxon>
        <taxon>Parnassiinae</taxon>
        <taxon>Parnassini</taxon>
        <taxon>Parnassius</taxon>
        <taxon>Parnassius</taxon>
    </lineage>
</organism>
<sequence length="68" mass="7315">MEKHNALDLGHNDAMVEMVEGGEAADALVEVHSAGCRDTVPSTWPAVAPAVWDDAFHHAPSDKQTLKH</sequence>
<dbReference type="Proteomes" id="UP000691718">
    <property type="component" value="Unassembled WGS sequence"/>
</dbReference>
<comment type="caution">
    <text evidence="1">The sequence shown here is derived from an EMBL/GenBank/DDBJ whole genome shotgun (WGS) entry which is preliminary data.</text>
</comment>
<evidence type="ECO:0000313" key="2">
    <source>
        <dbReference type="Proteomes" id="UP000691718"/>
    </source>
</evidence>
<gene>
    <name evidence="1" type="ORF">PAPOLLO_LOCUS3761</name>
</gene>
<evidence type="ECO:0000313" key="1">
    <source>
        <dbReference type="EMBL" id="CAG4948343.1"/>
    </source>
</evidence>
<dbReference type="AlphaFoldDB" id="A0A8S3W9B6"/>